<accession>A0A8J5SSP8</accession>
<protein>
    <submittedName>
        <fullName evidence="2">Uncharacterized protein</fullName>
    </submittedName>
</protein>
<feature type="compositionally biased region" description="Basic and acidic residues" evidence="1">
    <location>
        <begin position="88"/>
        <end position="99"/>
    </location>
</feature>
<evidence type="ECO:0000313" key="2">
    <source>
        <dbReference type="EMBL" id="KAG8061341.1"/>
    </source>
</evidence>
<name>A0A8J5SSP8_ZIZPA</name>
<dbReference type="AlphaFoldDB" id="A0A8J5SSP8"/>
<proteinExistence type="predicted"/>
<reference evidence="2" key="2">
    <citation type="submission" date="2021-02" db="EMBL/GenBank/DDBJ databases">
        <authorList>
            <person name="Kimball J.A."/>
            <person name="Haas M.W."/>
            <person name="Macchietto M."/>
            <person name="Kono T."/>
            <person name="Duquette J."/>
            <person name="Shao M."/>
        </authorList>
    </citation>
    <scope>NUCLEOTIDE SEQUENCE</scope>
    <source>
        <tissue evidence="2">Fresh leaf tissue</tissue>
    </source>
</reference>
<comment type="caution">
    <text evidence="2">The sequence shown here is derived from an EMBL/GenBank/DDBJ whole genome shotgun (WGS) entry which is preliminary data.</text>
</comment>
<feature type="region of interest" description="Disordered" evidence="1">
    <location>
        <begin position="84"/>
        <end position="107"/>
    </location>
</feature>
<keyword evidence="3" id="KW-1185">Reference proteome</keyword>
<gene>
    <name evidence="2" type="ORF">GUJ93_ZPchr0003g16737</name>
</gene>
<organism evidence="2 3">
    <name type="scientific">Zizania palustris</name>
    <name type="common">Northern wild rice</name>
    <dbReference type="NCBI Taxonomy" id="103762"/>
    <lineage>
        <taxon>Eukaryota</taxon>
        <taxon>Viridiplantae</taxon>
        <taxon>Streptophyta</taxon>
        <taxon>Embryophyta</taxon>
        <taxon>Tracheophyta</taxon>
        <taxon>Spermatophyta</taxon>
        <taxon>Magnoliopsida</taxon>
        <taxon>Liliopsida</taxon>
        <taxon>Poales</taxon>
        <taxon>Poaceae</taxon>
        <taxon>BOP clade</taxon>
        <taxon>Oryzoideae</taxon>
        <taxon>Oryzeae</taxon>
        <taxon>Zizaniinae</taxon>
        <taxon>Zizania</taxon>
    </lineage>
</organism>
<dbReference type="EMBL" id="JAAALK010000286">
    <property type="protein sequence ID" value="KAG8061341.1"/>
    <property type="molecule type" value="Genomic_DNA"/>
</dbReference>
<evidence type="ECO:0000256" key="1">
    <source>
        <dbReference type="SAM" id="MobiDB-lite"/>
    </source>
</evidence>
<reference evidence="2" key="1">
    <citation type="journal article" date="2021" name="bioRxiv">
        <title>Whole Genome Assembly and Annotation of Northern Wild Rice, Zizania palustris L., Supports a Whole Genome Duplication in the Zizania Genus.</title>
        <authorList>
            <person name="Haas M."/>
            <person name="Kono T."/>
            <person name="Macchietto M."/>
            <person name="Millas R."/>
            <person name="McGilp L."/>
            <person name="Shao M."/>
            <person name="Duquette J."/>
            <person name="Hirsch C.N."/>
            <person name="Kimball J."/>
        </authorList>
    </citation>
    <scope>NUCLEOTIDE SEQUENCE</scope>
    <source>
        <tissue evidence="2">Fresh leaf tissue</tissue>
    </source>
</reference>
<dbReference type="Proteomes" id="UP000729402">
    <property type="component" value="Unassembled WGS sequence"/>
</dbReference>
<evidence type="ECO:0000313" key="3">
    <source>
        <dbReference type="Proteomes" id="UP000729402"/>
    </source>
</evidence>
<sequence>MRLLARVSARCAKSFSMVERLFCARWFLPRGDFQFLRLVRFTIGASTLANMQCVTQTAILIVNHPVQLGQLNVLLPSRVGFVLGGSDTSEKRHLPDRTTARSGGAHP</sequence>